<dbReference type="Pfam" id="PF07494">
    <property type="entry name" value="Reg_prop"/>
    <property type="match status" value="3"/>
</dbReference>
<dbReference type="SUPFAM" id="SSF46689">
    <property type="entry name" value="Homeodomain-like"/>
    <property type="match status" value="1"/>
</dbReference>
<dbReference type="InterPro" id="IPR001789">
    <property type="entry name" value="Sig_transdc_resp-reg_receiver"/>
</dbReference>
<keyword evidence="4" id="KW-0808">Transferase</keyword>
<dbReference type="PANTHER" id="PTHR43547:SF2">
    <property type="entry name" value="HYBRID SIGNAL TRANSDUCTION HISTIDINE KINASE C"/>
    <property type="match status" value="1"/>
</dbReference>
<dbReference type="InterPro" id="IPR011006">
    <property type="entry name" value="CheY-like_superfamily"/>
</dbReference>
<dbReference type="InterPro" id="IPR003594">
    <property type="entry name" value="HATPase_dom"/>
</dbReference>
<evidence type="ECO:0000256" key="4">
    <source>
        <dbReference type="ARBA" id="ARBA00022679"/>
    </source>
</evidence>
<dbReference type="PRINTS" id="PR00344">
    <property type="entry name" value="BCTRLSENSOR"/>
</dbReference>
<dbReference type="SUPFAM" id="SSF55874">
    <property type="entry name" value="ATPase domain of HSP90 chaperone/DNA topoisomerase II/histidine kinase"/>
    <property type="match status" value="1"/>
</dbReference>
<keyword evidence="14" id="KW-0732">Signal</keyword>
<dbReference type="SMART" id="SM00388">
    <property type="entry name" value="HisKA"/>
    <property type="match status" value="1"/>
</dbReference>
<evidence type="ECO:0000256" key="6">
    <source>
        <dbReference type="ARBA" id="ARBA00022777"/>
    </source>
</evidence>
<gene>
    <name evidence="18" type="ORF">HMPREF9944_00640</name>
</gene>
<dbReference type="PROSITE" id="PS00041">
    <property type="entry name" value="HTH_ARAC_FAMILY_1"/>
    <property type="match status" value="1"/>
</dbReference>
<dbReference type="SUPFAM" id="SSF63829">
    <property type="entry name" value="Calcium-dependent phosphotriesterase"/>
    <property type="match status" value="3"/>
</dbReference>
<dbReference type="InterPro" id="IPR036890">
    <property type="entry name" value="HATPase_C_sf"/>
</dbReference>
<dbReference type="SUPFAM" id="SSF52172">
    <property type="entry name" value="CheY-like"/>
    <property type="match status" value="1"/>
</dbReference>
<feature type="transmembrane region" description="Helical" evidence="13">
    <location>
        <begin position="758"/>
        <end position="780"/>
    </location>
</feature>
<keyword evidence="7" id="KW-0067">ATP-binding</keyword>
<dbReference type="RefSeq" id="WP_008564383.1">
    <property type="nucleotide sequence ID" value="NZ_JH594501.1"/>
</dbReference>
<evidence type="ECO:0000259" key="16">
    <source>
        <dbReference type="PROSITE" id="PS50109"/>
    </source>
</evidence>
<dbReference type="PANTHER" id="PTHR43547">
    <property type="entry name" value="TWO-COMPONENT HISTIDINE KINASE"/>
    <property type="match status" value="1"/>
</dbReference>
<dbReference type="PROSITE" id="PS01124">
    <property type="entry name" value="HTH_ARAC_FAMILY_2"/>
    <property type="match status" value="1"/>
</dbReference>
<dbReference type="InterPro" id="IPR036097">
    <property type="entry name" value="HisK_dim/P_sf"/>
</dbReference>
<dbReference type="InterPro" id="IPR018062">
    <property type="entry name" value="HTH_AraC-typ_CS"/>
</dbReference>
<evidence type="ECO:0000256" key="3">
    <source>
        <dbReference type="ARBA" id="ARBA00022553"/>
    </source>
</evidence>
<dbReference type="InterPro" id="IPR013783">
    <property type="entry name" value="Ig-like_fold"/>
</dbReference>
<dbReference type="InterPro" id="IPR018060">
    <property type="entry name" value="HTH_AraC"/>
</dbReference>
<dbReference type="PROSITE" id="PS50110">
    <property type="entry name" value="RESPONSE_REGULATORY"/>
    <property type="match status" value="1"/>
</dbReference>
<evidence type="ECO:0000256" key="7">
    <source>
        <dbReference type="ARBA" id="ARBA00022840"/>
    </source>
</evidence>
<dbReference type="Pfam" id="PF07495">
    <property type="entry name" value="Y_Y_Y"/>
    <property type="match status" value="1"/>
</dbReference>
<dbReference type="SMART" id="SM00387">
    <property type="entry name" value="HATPase_c"/>
    <property type="match status" value="1"/>
</dbReference>
<protein>
    <recommendedName>
        <fullName evidence="2">histidine kinase</fullName>
        <ecNumber evidence="2">2.7.13.3</ecNumber>
    </recommendedName>
</protein>
<keyword evidence="8" id="KW-0902">Two-component regulatory system</keyword>
<dbReference type="EC" id="2.7.13.3" evidence="2"/>
<dbReference type="SMART" id="SM00342">
    <property type="entry name" value="HTH_ARAC"/>
    <property type="match status" value="1"/>
</dbReference>
<evidence type="ECO:0000256" key="8">
    <source>
        <dbReference type="ARBA" id="ARBA00023012"/>
    </source>
</evidence>
<dbReference type="Gene3D" id="3.30.565.10">
    <property type="entry name" value="Histidine kinase-like ATPase, C-terminal domain"/>
    <property type="match status" value="1"/>
</dbReference>
<dbReference type="HOGENOM" id="CLU_000445_28_1_10"/>
<dbReference type="Pfam" id="PF00072">
    <property type="entry name" value="Response_reg"/>
    <property type="match status" value="1"/>
</dbReference>
<evidence type="ECO:0000259" key="17">
    <source>
        <dbReference type="PROSITE" id="PS50110"/>
    </source>
</evidence>
<dbReference type="CDD" id="cd17574">
    <property type="entry name" value="REC_OmpR"/>
    <property type="match status" value="1"/>
</dbReference>
<dbReference type="GO" id="GO:0003700">
    <property type="term" value="F:DNA-binding transcription factor activity"/>
    <property type="evidence" value="ECO:0007669"/>
    <property type="project" value="InterPro"/>
</dbReference>
<feature type="signal peptide" evidence="14">
    <location>
        <begin position="1"/>
        <end position="18"/>
    </location>
</feature>
<dbReference type="SUPFAM" id="SSF47384">
    <property type="entry name" value="Homodimeric domain of signal transducing histidine kinase"/>
    <property type="match status" value="1"/>
</dbReference>
<evidence type="ECO:0000256" key="5">
    <source>
        <dbReference type="ARBA" id="ARBA00022741"/>
    </source>
</evidence>
<feature type="chain" id="PRO_5003550079" description="histidine kinase" evidence="14">
    <location>
        <begin position="19"/>
        <end position="1344"/>
    </location>
</feature>
<dbReference type="GO" id="GO:0043565">
    <property type="term" value="F:sequence-specific DNA binding"/>
    <property type="evidence" value="ECO:0007669"/>
    <property type="project" value="InterPro"/>
</dbReference>
<accession>H1HKE6</accession>
<dbReference type="Gene3D" id="1.10.10.60">
    <property type="entry name" value="Homeodomain-like"/>
    <property type="match status" value="1"/>
</dbReference>
<dbReference type="Gene3D" id="2.60.40.10">
    <property type="entry name" value="Immunoglobulins"/>
    <property type="match status" value="1"/>
</dbReference>
<dbReference type="InterPro" id="IPR005467">
    <property type="entry name" value="His_kinase_dom"/>
</dbReference>
<keyword evidence="19" id="KW-1185">Reference proteome</keyword>
<keyword evidence="9" id="KW-0805">Transcription regulation</keyword>
<evidence type="ECO:0000259" key="15">
    <source>
        <dbReference type="PROSITE" id="PS01124"/>
    </source>
</evidence>
<evidence type="ECO:0000256" key="1">
    <source>
        <dbReference type="ARBA" id="ARBA00000085"/>
    </source>
</evidence>
<dbReference type="FunFam" id="3.30.565.10:FF:000037">
    <property type="entry name" value="Hybrid sensor histidine kinase/response regulator"/>
    <property type="match status" value="1"/>
</dbReference>
<dbReference type="STRING" id="999422.HMPREF9944_00640"/>
<dbReference type="Gene3D" id="2.130.10.10">
    <property type="entry name" value="YVTN repeat-like/Quinoprotein amine dehydrogenase"/>
    <property type="match status" value="3"/>
</dbReference>
<keyword evidence="6" id="KW-0418">Kinase</keyword>
<dbReference type="SMART" id="SM00448">
    <property type="entry name" value="REC"/>
    <property type="match status" value="1"/>
</dbReference>
<dbReference type="Proteomes" id="UP000003167">
    <property type="component" value="Unassembled WGS sequence"/>
</dbReference>
<evidence type="ECO:0000256" key="13">
    <source>
        <dbReference type="SAM" id="Phobius"/>
    </source>
</evidence>
<evidence type="ECO:0000256" key="11">
    <source>
        <dbReference type="ARBA" id="ARBA00023163"/>
    </source>
</evidence>
<evidence type="ECO:0000313" key="19">
    <source>
        <dbReference type="Proteomes" id="UP000003167"/>
    </source>
</evidence>
<dbReference type="CDD" id="cd00082">
    <property type="entry name" value="HisKA"/>
    <property type="match status" value="1"/>
</dbReference>
<keyword evidence="10" id="KW-0238">DNA-binding</keyword>
<dbReference type="EMBL" id="AGEK01000016">
    <property type="protein sequence ID" value="EHO73047.1"/>
    <property type="molecule type" value="Genomic_DNA"/>
</dbReference>
<dbReference type="GO" id="GO:0005524">
    <property type="term" value="F:ATP binding"/>
    <property type="evidence" value="ECO:0007669"/>
    <property type="project" value="UniProtKB-KW"/>
</dbReference>
<keyword evidence="13" id="KW-0812">Transmembrane</keyword>
<dbReference type="PROSITE" id="PS50109">
    <property type="entry name" value="HIS_KIN"/>
    <property type="match status" value="1"/>
</dbReference>
<comment type="catalytic activity">
    <reaction evidence="1">
        <text>ATP + protein L-histidine = ADP + protein N-phospho-L-histidine.</text>
        <dbReference type="EC" id="2.7.13.3"/>
    </reaction>
</comment>
<reference evidence="18 19" key="1">
    <citation type="submission" date="2011-12" db="EMBL/GenBank/DDBJ databases">
        <title>The Genome Sequence of Prevotella maculosa OT 289.</title>
        <authorList>
            <consortium name="The Broad Institute Genome Sequencing Platform"/>
            <person name="Earl A."/>
            <person name="Ward D."/>
            <person name="Feldgarden M."/>
            <person name="Gevers D."/>
            <person name="Izard J."/>
            <person name="Blanton J.M."/>
            <person name="Mathney J."/>
            <person name="Tanner A.C."/>
            <person name="Dewhirst F.E."/>
            <person name="Young S.K."/>
            <person name="Zeng Q."/>
            <person name="Gargeya S."/>
            <person name="Fitzgerald M."/>
            <person name="Haas B."/>
            <person name="Abouelleil A."/>
            <person name="Alvarado L."/>
            <person name="Arachchi H.M."/>
            <person name="Berlin A."/>
            <person name="Chapman S.B."/>
            <person name="Gearin G."/>
            <person name="Goldberg J."/>
            <person name="Griggs A."/>
            <person name="Gujja S."/>
            <person name="Hansen M."/>
            <person name="Heiman D."/>
            <person name="Howarth C."/>
            <person name="Larimer J."/>
            <person name="Lui A."/>
            <person name="MacDonald P.J.P."/>
            <person name="McCowen C."/>
            <person name="Montmayeur A."/>
            <person name="Murphy C."/>
            <person name="Neiman D."/>
            <person name="Pearson M."/>
            <person name="Priest M."/>
            <person name="Roberts A."/>
            <person name="Saif S."/>
            <person name="Shea T."/>
            <person name="Sisk P."/>
            <person name="Stolte C."/>
            <person name="Sykes S."/>
            <person name="Wortman J."/>
            <person name="Nusbaum C."/>
            <person name="Birren B."/>
        </authorList>
    </citation>
    <scope>NUCLEOTIDE SEQUENCE [LARGE SCALE GENOMIC DNA]</scope>
    <source>
        <strain evidence="18 19">OT 289</strain>
    </source>
</reference>
<keyword evidence="11" id="KW-0804">Transcription</keyword>
<dbReference type="Pfam" id="PF02518">
    <property type="entry name" value="HATPase_c"/>
    <property type="match status" value="1"/>
</dbReference>
<organism evidence="18 19">
    <name type="scientific">Segatella maculosa OT 289</name>
    <dbReference type="NCBI Taxonomy" id="999422"/>
    <lineage>
        <taxon>Bacteria</taxon>
        <taxon>Pseudomonadati</taxon>
        <taxon>Bacteroidota</taxon>
        <taxon>Bacteroidia</taxon>
        <taxon>Bacteroidales</taxon>
        <taxon>Prevotellaceae</taxon>
        <taxon>Segatella</taxon>
    </lineage>
</organism>
<evidence type="ECO:0000256" key="14">
    <source>
        <dbReference type="SAM" id="SignalP"/>
    </source>
</evidence>
<dbReference type="Gene3D" id="1.10.287.130">
    <property type="match status" value="1"/>
</dbReference>
<comment type="caution">
    <text evidence="18">The sequence shown here is derived from an EMBL/GenBank/DDBJ whole genome shotgun (WGS) entry which is preliminary data.</text>
</comment>
<evidence type="ECO:0000256" key="12">
    <source>
        <dbReference type="PROSITE-ProRule" id="PRU00169"/>
    </source>
</evidence>
<dbReference type="InterPro" id="IPR009057">
    <property type="entry name" value="Homeodomain-like_sf"/>
</dbReference>
<dbReference type="CDD" id="cd00075">
    <property type="entry name" value="HATPase"/>
    <property type="match status" value="1"/>
</dbReference>
<keyword evidence="5" id="KW-0547">Nucleotide-binding</keyword>
<dbReference type="InterPro" id="IPR011110">
    <property type="entry name" value="Reg_prop"/>
</dbReference>
<dbReference type="InterPro" id="IPR011123">
    <property type="entry name" value="Y_Y_Y"/>
</dbReference>
<dbReference type="InterPro" id="IPR015943">
    <property type="entry name" value="WD40/YVTN_repeat-like_dom_sf"/>
</dbReference>
<dbReference type="Pfam" id="PF12833">
    <property type="entry name" value="HTH_18"/>
    <property type="match status" value="1"/>
</dbReference>
<dbReference type="Gene3D" id="3.40.50.2300">
    <property type="match status" value="1"/>
</dbReference>
<proteinExistence type="predicted"/>
<dbReference type="GO" id="GO:0000155">
    <property type="term" value="F:phosphorelay sensor kinase activity"/>
    <property type="evidence" value="ECO:0007669"/>
    <property type="project" value="InterPro"/>
</dbReference>
<evidence type="ECO:0000256" key="10">
    <source>
        <dbReference type="ARBA" id="ARBA00023125"/>
    </source>
</evidence>
<sequence>MKKYLLCFLLSCSLVSGARPTLRSDMFRCYQLSSDRGLSSDRVFSLCRDSWGRMWIATKSGVDCYDGTRIRNYRLFGTGVIEDDMGHKIRLCKPAESGVTAYTNAGKIFRFDPYADRFRLLADLGKQLRRPIYLYSLTVDGTQAYACTSEGVYKISAGWKHISRIHHAKTADIALDSAFIYMATDEGLYRLPKTGKRGGGWIFSGVNVQTVFLDRQTGLLWAGTKHQGVLLYDRRKGRRIAALSLENLPDKTCRSISGYDKQTLLLGIDGEGVYAARRNGTAAWKLLSTEGSADTRLMSNDIYDVLGDGNGNIWIGKYTEGVTVCNLLRAHYQTVQHESGNGQSLVNNHVNAVLEDGRGDLWFATDDGISIRSVAGTWRHLYPGKVFLTLCRGAQNDVWAGSYGFGLWQIDGGGNLLTRLTTANSRLTTNRIYAVYRDRLDNLWIGGHKGDLVRLSSDRAVRSYPVDFVHHITEADKHTLAFATANGFYTIDMQGNGLQRHFDYPKRYGVRSNSYINFIFPMGKSLWLATDGGGLVCLNLQTKHAKVYTTADGLPSNDVYTVAVDKRNRVWVSTDHGLAYMPYGRNAATKFASLSTLNEQVANYKPAAFAQLADGRFLYGSNNGAIAFNPVDFGNYHYRAPLRIYGFSVTHPSGKNDRRRDAEVNRMLLRDRDIRLAYDENIFTISFTSVSFQYQNDMLYTYRMEHFDRNWSPPSRATDVRYTNLPPGNYVFHVRSISRNTGKQIGEARLMIHISRPWWTTLWAWLAYLLFASLVFYSLWRNYMGRLERENFKNKLQFFVNTAHDIRTPVTLIINPLRDLYKRQSLALEDQKLLSLALNSARDLHHFTTELLDFQKMDLHTSGRKQMKVALCDLKSCLKEIAGSCASLFEEKEIRVRLMVPEEEVWVWMNREKINHVLYNVVVNAVKYNRRGGKIIIRLSKSKHQAVIAVRDTGIGIPQRSQKKLFSLFYRADNVAETGQSGNGIGLAFAREIMRMHKGDITFSSTEGKGTTFFIVFPRKNKHRESLRLLPPLTAETAALPPQKDEDHGPEAAFSVHQPATIEGECDHESNPNRKRLMIIEDNDALRFYLHRIFEADYQVIDMPEGDSALAYLEQHMVDFIISDVMMPGIQGDILCRKIKTSVATSHIPVVLLTAKVGREDAMKGLDSGADDYIPKPFDSEMLKAKVRNRMNSQRQLREHIVQQYRLEHGTATASRTENVGSYPELNEIDRQFLDRCMAYVTENMHETDFNITSLCREIAVSRTVLYEKLKALTGKSPGDFITILRMQKAAELLQRGETIQDVAVKIGLSDANYFSTAFKKHYGVPPSKYKKEPTTADGTYKTP</sequence>
<dbReference type="InterPro" id="IPR003661">
    <property type="entry name" value="HisK_dim/P_dom"/>
</dbReference>
<dbReference type="PATRIC" id="fig|999422.3.peg.652"/>
<feature type="domain" description="Response regulatory" evidence="17">
    <location>
        <begin position="1076"/>
        <end position="1191"/>
    </location>
</feature>
<feature type="domain" description="HTH araC/xylS-type" evidence="15">
    <location>
        <begin position="1235"/>
        <end position="1333"/>
    </location>
</feature>
<name>H1HKE6_9BACT</name>
<evidence type="ECO:0000256" key="9">
    <source>
        <dbReference type="ARBA" id="ARBA00023015"/>
    </source>
</evidence>
<feature type="modified residue" description="4-aspartylphosphate" evidence="12">
    <location>
        <position position="1124"/>
    </location>
</feature>
<keyword evidence="13" id="KW-0472">Membrane</keyword>
<evidence type="ECO:0000256" key="2">
    <source>
        <dbReference type="ARBA" id="ARBA00012438"/>
    </source>
</evidence>
<keyword evidence="13" id="KW-1133">Transmembrane helix</keyword>
<feature type="domain" description="Histidine kinase" evidence="16">
    <location>
        <begin position="801"/>
        <end position="1021"/>
    </location>
</feature>
<evidence type="ECO:0000313" key="18">
    <source>
        <dbReference type="EMBL" id="EHO73047.1"/>
    </source>
</evidence>
<dbReference type="InterPro" id="IPR004358">
    <property type="entry name" value="Sig_transdc_His_kin-like_C"/>
</dbReference>
<keyword evidence="3 12" id="KW-0597">Phosphoprotein</keyword>
<dbReference type="Pfam" id="PF00512">
    <property type="entry name" value="HisKA"/>
    <property type="match status" value="1"/>
</dbReference>